<evidence type="ECO:0000313" key="7">
    <source>
        <dbReference type="Proteomes" id="UP000176186"/>
    </source>
</evidence>
<feature type="transmembrane region" description="Helical" evidence="5">
    <location>
        <begin position="7"/>
        <end position="29"/>
    </location>
</feature>
<proteinExistence type="predicted"/>
<reference evidence="6 7" key="1">
    <citation type="journal article" date="2016" name="Nat. Commun.">
        <title>Thousands of microbial genomes shed light on interconnected biogeochemical processes in an aquifer system.</title>
        <authorList>
            <person name="Anantharaman K."/>
            <person name="Brown C.T."/>
            <person name="Hug L.A."/>
            <person name="Sharon I."/>
            <person name="Castelle C.J."/>
            <person name="Probst A.J."/>
            <person name="Thomas B.C."/>
            <person name="Singh A."/>
            <person name="Wilkins M.J."/>
            <person name="Karaoz U."/>
            <person name="Brodie E.L."/>
            <person name="Williams K.H."/>
            <person name="Hubbard S.S."/>
            <person name="Banfield J.F."/>
        </authorList>
    </citation>
    <scope>NUCLEOTIDE SEQUENCE [LARGE SCALE GENOMIC DNA]</scope>
</reference>
<accession>A0A1F6BEA3</accession>
<dbReference type="EMBL" id="MFKE01000018">
    <property type="protein sequence ID" value="OGG35133.1"/>
    <property type="molecule type" value="Genomic_DNA"/>
</dbReference>
<comment type="subcellular location">
    <subcellularLocation>
        <location evidence="1">Endomembrane system</location>
        <topology evidence="1">Multi-pass membrane protein</topology>
    </subcellularLocation>
</comment>
<keyword evidence="4 5" id="KW-0472">Membrane</keyword>
<dbReference type="AlphaFoldDB" id="A0A1F6BEA3"/>
<name>A0A1F6BEA3_9BACT</name>
<keyword evidence="2 5" id="KW-0812">Transmembrane</keyword>
<evidence type="ECO:0000313" key="6">
    <source>
        <dbReference type="EMBL" id="OGG35133.1"/>
    </source>
</evidence>
<dbReference type="GO" id="GO:0030026">
    <property type="term" value="P:intracellular manganese ion homeostasis"/>
    <property type="evidence" value="ECO:0007669"/>
    <property type="project" value="InterPro"/>
</dbReference>
<evidence type="ECO:0000256" key="1">
    <source>
        <dbReference type="ARBA" id="ARBA00004127"/>
    </source>
</evidence>
<feature type="transmembrane region" description="Helical" evidence="5">
    <location>
        <begin position="132"/>
        <end position="153"/>
    </location>
</feature>
<dbReference type="InterPro" id="IPR008217">
    <property type="entry name" value="Ccc1_fam"/>
</dbReference>
<keyword evidence="3 5" id="KW-1133">Transmembrane helix</keyword>
<dbReference type="Proteomes" id="UP000176186">
    <property type="component" value="Unassembled WGS sequence"/>
</dbReference>
<sequence length="158" mass="17014">MKLSYKTGFSFGLTSGIITTLGLIVGLNAGTHSRTAIIGGILTIAIADAFSDALGIHISQESQNKYTERSVWESTAATFLTKLVFALSFIGPILLFDLPKAIIISVVWGFSALSLFSYLIAKQQKGSVWKVVTEHFIIGLIVVSTTQVVGMLIKTVFN</sequence>
<evidence type="ECO:0000256" key="5">
    <source>
        <dbReference type="SAM" id="Phobius"/>
    </source>
</evidence>
<protein>
    <recommendedName>
        <fullName evidence="8">VIT family protein</fullName>
    </recommendedName>
</protein>
<evidence type="ECO:0008006" key="8">
    <source>
        <dbReference type="Google" id="ProtNLM"/>
    </source>
</evidence>
<dbReference type="STRING" id="1798401.A2363_01385"/>
<comment type="caution">
    <text evidence="6">The sequence shown here is derived from an EMBL/GenBank/DDBJ whole genome shotgun (WGS) entry which is preliminary data.</text>
</comment>
<gene>
    <name evidence="6" type="ORF">A2363_01385</name>
</gene>
<evidence type="ECO:0000256" key="3">
    <source>
        <dbReference type="ARBA" id="ARBA00022989"/>
    </source>
</evidence>
<feature type="transmembrane region" description="Helical" evidence="5">
    <location>
        <begin position="76"/>
        <end position="95"/>
    </location>
</feature>
<organism evidence="6 7">
    <name type="scientific">Candidatus Gottesmanbacteria bacterium RIFOXYB1_FULL_47_11</name>
    <dbReference type="NCBI Taxonomy" id="1798401"/>
    <lineage>
        <taxon>Bacteria</taxon>
        <taxon>Candidatus Gottesmaniibacteriota</taxon>
    </lineage>
</organism>
<dbReference type="GO" id="GO:0012505">
    <property type="term" value="C:endomembrane system"/>
    <property type="evidence" value="ECO:0007669"/>
    <property type="project" value="UniProtKB-SubCell"/>
</dbReference>
<feature type="transmembrane region" description="Helical" evidence="5">
    <location>
        <begin position="101"/>
        <end position="120"/>
    </location>
</feature>
<dbReference type="GO" id="GO:0005384">
    <property type="term" value="F:manganese ion transmembrane transporter activity"/>
    <property type="evidence" value="ECO:0007669"/>
    <property type="project" value="InterPro"/>
</dbReference>
<dbReference type="Pfam" id="PF01988">
    <property type="entry name" value="VIT1"/>
    <property type="match status" value="1"/>
</dbReference>
<evidence type="ECO:0000256" key="2">
    <source>
        <dbReference type="ARBA" id="ARBA00022692"/>
    </source>
</evidence>
<evidence type="ECO:0000256" key="4">
    <source>
        <dbReference type="ARBA" id="ARBA00023136"/>
    </source>
</evidence>
<feature type="transmembrane region" description="Helical" evidence="5">
    <location>
        <begin position="35"/>
        <end position="55"/>
    </location>
</feature>